<protein>
    <submittedName>
        <fullName evidence="3">Uncharacterized protein</fullName>
    </submittedName>
</protein>
<feature type="compositionally biased region" description="Gly residues" evidence="1">
    <location>
        <begin position="260"/>
        <end position="278"/>
    </location>
</feature>
<proteinExistence type="predicted"/>
<feature type="region of interest" description="Disordered" evidence="1">
    <location>
        <begin position="243"/>
        <end position="278"/>
    </location>
</feature>
<keyword evidence="2" id="KW-1133">Transmembrane helix</keyword>
<keyword evidence="2" id="KW-0812">Transmembrane</keyword>
<feature type="region of interest" description="Disordered" evidence="1">
    <location>
        <begin position="157"/>
        <end position="177"/>
    </location>
</feature>
<accession>A0A8S1JCY3</accession>
<feature type="transmembrane region" description="Helical" evidence="2">
    <location>
        <begin position="27"/>
        <end position="49"/>
    </location>
</feature>
<reference evidence="3" key="1">
    <citation type="submission" date="2020-12" db="EMBL/GenBank/DDBJ databases">
        <authorList>
            <person name="Iha C."/>
        </authorList>
    </citation>
    <scope>NUCLEOTIDE SEQUENCE</scope>
</reference>
<evidence type="ECO:0000313" key="3">
    <source>
        <dbReference type="EMBL" id="CAD7704945.1"/>
    </source>
</evidence>
<name>A0A8S1JCY3_9CHLO</name>
<dbReference type="Proteomes" id="UP000708148">
    <property type="component" value="Unassembled WGS sequence"/>
</dbReference>
<sequence>MLASRGAEAGNNAQSGRRGILAMVVRGVVYGSCIFAAAFSATVLATVAMTDAPWAEAVVAAAYGRPANRGDVTAAACRDAVGVGFALGACFGVGLLLCVDLLVYRVEGRWAGRAGGRDGGIWDGALILSRGSPLGGLLKSAARTPEDEGCGVLEAEGTWGRRDNDGGDGGGVGAGRHEEEVGRIMRRVDSGRLSGAENGDVKQRGVLAGWAIPGEVGSFPRGWRQEAELCLPSYSASLWEDSESMDEGRLGRPGRRDGFKGGGDFVGGAAEEGGGGRGGVYKSCSTSAATDITDAAITWEEFMGRGGAEEDGGSPWSDEGRVGKILSRNAGGRGGLAKLFDQCAEEGGGMRDQACGAQLPPLPPYRSSSDVAASLGACASFPRSKEWRSPLRRQAHSLDDLQEAMSESGRCCVPWLPPRPCGHDLQAGGERGPGELPPDLTKSLESIIIGSFDGSLDAADWSPHAPTECSRGDMPFCFRYRDSVTQRSDPEERWDASPDRLMMAAYLDGNQSDGGRSAPAGIHSFRSTPFSPSLLQRSDRQMGKAWGSSSLGSEYLVQKSNKTSHRTILDELELLAEMTREECVYRIECQRKALERMREDDLARKEAFESLKSGVAPSTKVVNRLRQRWGGKRRAKRRERLGLSEPSSWIDDVPLPLRNGCGVRAEPTTAMNLHLERMQGE</sequence>
<gene>
    <name evidence="3" type="ORF">OSTQU699_LOCUS10300</name>
</gene>
<feature type="compositionally biased region" description="Basic and acidic residues" evidence="1">
    <location>
        <begin position="246"/>
        <end position="259"/>
    </location>
</feature>
<comment type="caution">
    <text evidence="3">The sequence shown here is derived from an EMBL/GenBank/DDBJ whole genome shotgun (WGS) entry which is preliminary data.</text>
</comment>
<dbReference type="EMBL" id="CAJHUC010002981">
    <property type="protein sequence ID" value="CAD7704945.1"/>
    <property type="molecule type" value="Genomic_DNA"/>
</dbReference>
<evidence type="ECO:0000256" key="1">
    <source>
        <dbReference type="SAM" id="MobiDB-lite"/>
    </source>
</evidence>
<keyword evidence="4" id="KW-1185">Reference proteome</keyword>
<organism evidence="3 4">
    <name type="scientific">Ostreobium quekettii</name>
    <dbReference type="NCBI Taxonomy" id="121088"/>
    <lineage>
        <taxon>Eukaryota</taxon>
        <taxon>Viridiplantae</taxon>
        <taxon>Chlorophyta</taxon>
        <taxon>core chlorophytes</taxon>
        <taxon>Ulvophyceae</taxon>
        <taxon>TCBD clade</taxon>
        <taxon>Bryopsidales</taxon>
        <taxon>Ostreobineae</taxon>
        <taxon>Ostreobiaceae</taxon>
        <taxon>Ostreobium</taxon>
    </lineage>
</organism>
<evidence type="ECO:0000313" key="4">
    <source>
        <dbReference type="Proteomes" id="UP000708148"/>
    </source>
</evidence>
<keyword evidence="2" id="KW-0472">Membrane</keyword>
<evidence type="ECO:0000256" key="2">
    <source>
        <dbReference type="SAM" id="Phobius"/>
    </source>
</evidence>
<feature type="transmembrane region" description="Helical" evidence="2">
    <location>
        <begin position="80"/>
        <end position="103"/>
    </location>
</feature>
<dbReference type="AlphaFoldDB" id="A0A8S1JCY3"/>